<accession>A0A915KUF0</accession>
<evidence type="ECO:0000313" key="1">
    <source>
        <dbReference type="Proteomes" id="UP000887565"/>
    </source>
</evidence>
<evidence type="ECO:0000313" key="2">
    <source>
        <dbReference type="WBParaSite" id="nRc.2.0.1.t42096-RA"/>
    </source>
</evidence>
<name>A0A915KUF0_ROMCU</name>
<protein>
    <submittedName>
        <fullName evidence="2">Uncharacterized protein</fullName>
    </submittedName>
</protein>
<sequence length="181" mass="20798">MQYCCNAPKTRDVSISLNLEFNEQSGRQTGCELEKLYQITLKNLLEILIYNNFKKYCLMQSDFSMRAVSFWKKVQTFELKGFLAGAGAVPPLANVRLGVTISTRAQQKWSGSECVDWLKHQSYGCNIIHPYVIHFIQIDWSMMPEEITKTEITTLTGLHRMINGTRSLRHLTTKLEITTLT</sequence>
<proteinExistence type="predicted"/>
<dbReference type="AlphaFoldDB" id="A0A915KUF0"/>
<reference evidence="2" key="1">
    <citation type="submission" date="2022-11" db="UniProtKB">
        <authorList>
            <consortium name="WormBaseParasite"/>
        </authorList>
    </citation>
    <scope>IDENTIFICATION</scope>
</reference>
<dbReference type="WBParaSite" id="nRc.2.0.1.t42096-RA">
    <property type="protein sequence ID" value="nRc.2.0.1.t42096-RA"/>
    <property type="gene ID" value="nRc.2.0.1.g42096"/>
</dbReference>
<keyword evidence="1" id="KW-1185">Reference proteome</keyword>
<organism evidence="1 2">
    <name type="scientific">Romanomermis culicivorax</name>
    <name type="common">Nematode worm</name>
    <dbReference type="NCBI Taxonomy" id="13658"/>
    <lineage>
        <taxon>Eukaryota</taxon>
        <taxon>Metazoa</taxon>
        <taxon>Ecdysozoa</taxon>
        <taxon>Nematoda</taxon>
        <taxon>Enoplea</taxon>
        <taxon>Dorylaimia</taxon>
        <taxon>Mermithida</taxon>
        <taxon>Mermithoidea</taxon>
        <taxon>Mermithidae</taxon>
        <taxon>Romanomermis</taxon>
    </lineage>
</organism>
<dbReference type="Proteomes" id="UP000887565">
    <property type="component" value="Unplaced"/>
</dbReference>